<proteinExistence type="predicted"/>
<comment type="caution">
    <text evidence="1">The sequence shown here is derived from an EMBL/GenBank/DDBJ whole genome shotgun (WGS) entry which is preliminary data.</text>
</comment>
<keyword evidence="2" id="KW-1185">Reference proteome</keyword>
<protein>
    <submittedName>
        <fullName evidence="1">Uncharacterized protein</fullName>
    </submittedName>
</protein>
<evidence type="ECO:0000313" key="1">
    <source>
        <dbReference type="EMBL" id="KAL3599231.1"/>
    </source>
</evidence>
<reference evidence="1 2" key="1">
    <citation type="journal article" date="2024" name="Plant Biotechnol. J.">
        <title>Genome and CRISPR/Cas9 system of a widespread forest tree (Populus alba) in the world.</title>
        <authorList>
            <person name="Liu Y.J."/>
            <person name="Jiang P.F."/>
            <person name="Han X.M."/>
            <person name="Li X.Y."/>
            <person name="Wang H.M."/>
            <person name="Wang Y.J."/>
            <person name="Wang X.X."/>
            <person name="Zeng Q.Y."/>
        </authorList>
    </citation>
    <scope>NUCLEOTIDE SEQUENCE [LARGE SCALE GENOMIC DNA]</scope>
    <source>
        <strain evidence="2">cv. PAL-ZL1</strain>
    </source>
</reference>
<sequence>MITLATTASISPSLKPPNLTSPPIKLEPSFFHHHCNTLIKRKKFNRGICRAALSDDTPFAVAISVCMLSSLLLPNTATKDEEEESDSGITTTDTRIAVMGIISFIPYFNWLSWVFAWLDTGKRRYAIYSLVYLAPYLRSNMSLSPEDSWLPIASIIFGIVHVQLEASIKNGDVQGFQLFSKAAKFLPLLPKKKDIILREHQKPLEETSNQEMSVGREESQETTQKIKRTQMEVGMMIMSRGNNRTTAVNVTWLNRCSFDSNAMVPVPSQHTTLETYFGLRYGIKR</sequence>
<name>A0ACC4CN12_POPAL</name>
<evidence type="ECO:0000313" key="2">
    <source>
        <dbReference type="Proteomes" id="UP000309997"/>
    </source>
</evidence>
<gene>
    <name evidence="1" type="ORF">D5086_007149</name>
</gene>
<dbReference type="EMBL" id="RCHU02000003">
    <property type="protein sequence ID" value="KAL3599231.1"/>
    <property type="molecule type" value="Genomic_DNA"/>
</dbReference>
<organism evidence="1 2">
    <name type="scientific">Populus alba</name>
    <name type="common">White poplar</name>
    <dbReference type="NCBI Taxonomy" id="43335"/>
    <lineage>
        <taxon>Eukaryota</taxon>
        <taxon>Viridiplantae</taxon>
        <taxon>Streptophyta</taxon>
        <taxon>Embryophyta</taxon>
        <taxon>Tracheophyta</taxon>
        <taxon>Spermatophyta</taxon>
        <taxon>Magnoliopsida</taxon>
        <taxon>eudicotyledons</taxon>
        <taxon>Gunneridae</taxon>
        <taxon>Pentapetalae</taxon>
        <taxon>rosids</taxon>
        <taxon>fabids</taxon>
        <taxon>Malpighiales</taxon>
        <taxon>Salicaceae</taxon>
        <taxon>Saliceae</taxon>
        <taxon>Populus</taxon>
    </lineage>
</organism>
<dbReference type="Proteomes" id="UP000309997">
    <property type="component" value="Unassembled WGS sequence"/>
</dbReference>
<accession>A0ACC4CN12</accession>